<sequence length="157" mass="17555">MGVGILEILLVNAKGLGDTDFFGKMDPYVLIQFKSQERKSSVAREQGSNPSWNETFTFRVEYPGTSNGHDKLTLKIMDKDTFSSDDLIGHATIFVGDLISQGAENGTAEMHPTKHRVVRVDGSYCGEIQVGMKFNLREEHQTIDVEGYGGWKLSHHY</sequence>
<gene>
    <name evidence="1" type="ORF">MLD38_018933</name>
</gene>
<accession>A0ACB9QVY2</accession>
<dbReference type="EMBL" id="CM042884">
    <property type="protein sequence ID" value="KAI4370595.1"/>
    <property type="molecule type" value="Genomic_DNA"/>
</dbReference>
<name>A0ACB9QVY2_9MYRT</name>
<dbReference type="Proteomes" id="UP001057402">
    <property type="component" value="Chromosome 5"/>
</dbReference>
<keyword evidence="2" id="KW-1185">Reference proteome</keyword>
<proteinExistence type="predicted"/>
<organism evidence="1 2">
    <name type="scientific">Melastoma candidum</name>
    <dbReference type="NCBI Taxonomy" id="119954"/>
    <lineage>
        <taxon>Eukaryota</taxon>
        <taxon>Viridiplantae</taxon>
        <taxon>Streptophyta</taxon>
        <taxon>Embryophyta</taxon>
        <taxon>Tracheophyta</taxon>
        <taxon>Spermatophyta</taxon>
        <taxon>Magnoliopsida</taxon>
        <taxon>eudicotyledons</taxon>
        <taxon>Gunneridae</taxon>
        <taxon>Pentapetalae</taxon>
        <taxon>rosids</taxon>
        <taxon>malvids</taxon>
        <taxon>Myrtales</taxon>
        <taxon>Melastomataceae</taxon>
        <taxon>Melastomatoideae</taxon>
        <taxon>Melastomateae</taxon>
        <taxon>Melastoma</taxon>
    </lineage>
</organism>
<evidence type="ECO:0000313" key="2">
    <source>
        <dbReference type="Proteomes" id="UP001057402"/>
    </source>
</evidence>
<comment type="caution">
    <text evidence="1">The sequence shown here is derived from an EMBL/GenBank/DDBJ whole genome shotgun (WGS) entry which is preliminary data.</text>
</comment>
<evidence type="ECO:0000313" key="1">
    <source>
        <dbReference type="EMBL" id="KAI4370595.1"/>
    </source>
</evidence>
<protein>
    <submittedName>
        <fullName evidence="1">Uncharacterized protein</fullName>
    </submittedName>
</protein>
<reference evidence="2" key="1">
    <citation type="journal article" date="2023" name="Front. Plant Sci.">
        <title>Chromosomal-level genome assembly of Melastoma candidum provides insights into trichome evolution.</title>
        <authorList>
            <person name="Zhong Y."/>
            <person name="Wu W."/>
            <person name="Sun C."/>
            <person name="Zou P."/>
            <person name="Liu Y."/>
            <person name="Dai S."/>
            <person name="Zhou R."/>
        </authorList>
    </citation>
    <scope>NUCLEOTIDE SEQUENCE [LARGE SCALE GENOMIC DNA]</scope>
</reference>